<dbReference type="GO" id="GO:0005975">
    <property type="term" value="P:carbohydrate metabolic process"/>
    <property type="evidence" value="ECO:0007669"/>
    <property type="project" value="InterPro"/>
</dbReference>
<keyword evidence="3" id="KW-0106">Calcium</keyword>
<dbReference type="FunFam" id="1.20.1050.60:FF:000001">
    <property type="entry name" value="Putative alpha-1,2-mannosidase"/>
    <property type="match status" value="1"/>
</dbReference>
<dbReference type="OrthoDB" id="9804511at2"/>
<dbReference type="RefSeq" id="WP_119059352.1">
    <property type="nucleotide sequence ID" value="NZ_UNSC01000004.1"/>
</dbReference>
<evidence type="ECO:0000259" key="6">
    <source>
        <dbReference type="Pfam" id="PF17678"/>
    </source>
</evidence>
<dbReference type="EMBL" id="UNSC01000004">
    <property type="protein sequence ID" value="SZD72905.1"/>
    <property type="molecule type" value="Genomic_DNA"/>
</dbReference>
<dbReference type="InterPro" id="IPR050883">
    <property type="entry name" value="PNGase"/>
</dbReference>
<evidence type="ECO:0000256" key="4">
    <source>
        <dbReference type="SAM" id="SignalP"/>
    </source>
</evidence>
<evidence type="ECO:0000256" key="2">
    <source>
        <dbReference type="ARBA" id="ARBA00011245"/>
    </source>
</evidence>
<dbReference type="Proteomes" id="UP000262142">
    <property type="component" value="Unassembled WGS sequence"/>
</dbReference>
<reference evidence="7 8" key="1">
    <citation type="submission" date="2018-09" db="EMBL/GenBank/DDBJ databases">
        <authorList>
            <consortium name="Pathogen Informatics"/>
        </authorList>
    </citation>
    <scope>NUCLEOTIDE SEQUENCE [LARGE SCALE GENOMIC DNA]</scope>
    <source>
        <strain evidence="7 8">OH-22767</strain>
    </source>
</reference>
<feature type="chain" id="PRO_5016863609" evidence="4">
    <location>
        <begin position="20"/>
        <end position="756"/>
    </location>
</feature>
<dbReference type="PANTHER" id="PTHR12143">
    <property type="entry name" value="PEPTIDE N-GLYCANASE PNGASE -RELATED"/>
    <property type="match status" value="1"/>
</dbReference>
<evidence type="ECO:0000256" key="1">
    <source>
        <dbReference type="ARBA" id="ARBA00001913"/>
    </source>
</evidence>
<keyword evidence="4" id="KW-0732">Signal</keyword>
<dbReference type="Gene3D" id="2.70.98.10">
    <property type="match status" value="1"/>
</dbReference>
<dbReference type="Pfam" id="PF17678">
    <property type="entry name" value="Glyco_hydro_92N"/>
    <property type="match status" value="1"/>
</dbReference>
<dbReference type="Gene3D" id="1.20.1610.10">
    <property type="entry name" value="alpha-1,2-mannosidases domains"/>
    <property type="match status" value="1"/>
</dbReference>
<dbReference type="InterPro" id="IPR012939">
    <property type="entry name" value="Glyco_hydro_92"/>
</dbReference>
<name>A0A383TZ78_9FLAO</name>
<dbReference type="InterPro" id="IPR005887">
    <property type="entry name" value="GH92_a_mannosidase_put"/>
</dbReference>
<evidence type="ECO:0000313" key="8">
    <source>
        <dbReference type="Proteomes" id="UP000262142"/>
    </source>
</evidence>
<proteinExistence type="predicted"/>
<dbReference type="Gene3D" id="3.30.2080.10">
    <property type="entry name" value="GH92 mannosidase domain"/>
    <property type="match status" value="1"/>
</dbReference>
<dbReference type="Gene3D" id="1.20.1050.60">
    <property type="entry name" value="alpha-1,2-mannosidase"/>
    <property type="match status" value="1"/>
</dbReference>
<dbReference type="InterPro" id="IPR014718">
    <property type="entry name" value="GH-type_carb-bd"/>
</dbReference>
<sequence>MNQFKLTLLVALLSSLAIGQQKSSHQSVIEYVNPFIGTSNYGTTNPGAIAPRGMLSISPFNVAFDASGREIPLEKDSQWLSTPYVHENEFLTGFTHVNLSGVGCPDLGVIISMPTTGEIKTNHLDYGSAYENEKAEPGYYSVDLKKYGIKTEVTATQRAGMSRFYFPAGTSNVLLNLGLGLTNEQGAMLKFVSPTEVEGLRMVGSFCYNSEEKAYPVYFVAKVSKEPQRRGIWKKHQFYEGLEAQWMGYNGETRMKENFSRAVVGDSIGGYFSYNFKQPTVVELKVGISYVSIENARENLEKEIGEKNFTQVKMMTQRAWEKQLSAVEIESDDENKKKIFYSGLYHASIHPNIFHDFNGDYVKSNGEIGHTEGERYTVFSLWDTYRNYHQLFSLLYPKQQMQMVNSILSIYDESGWLPKWELNSTETFTMVGDPAAIVLADTYLRGLTQFDAEKAFTAMKKSAETLEDNPLRPGIKEYLEKGYLSVDGGVSGPVSTTQEYNIADFAIGQMAEALGYAEEAKKYKKQSLSYRNLFDKEFNLLRPKHANGNWYSPFDPDKGANFEKNVGYIEGNAWQYAFMVPHDMRGLIQLMGGEKKFVKQLNEIFNNQKFDMANEPDIAYPYLFNYVKGEEWRTQKKVDELLQKYYKNKPDGLPGNDDTGVMSAWMMYGMLGFYPVAPAQPIYTFTSPKFDKVTLNLDTDFHPNGKIEILSNASEGGKYIQQIWVDGKVYKSYFITDRVLKNARQIRFELGENPKK</sequence>
<protein>
    <submittedName>
        <fullName evidence="7">Alpha-1,2-mannosidase</fullName>
    </submittedName>
</protein>
<dbReference type="AlphaFoldDB" id="A0A383TZ78"/>
<dbReference type="NCBIfam" id="TIGR01180">
    <property type="entry name" value="aman2_put"/>
    <property type="match status" value="1"/>
</dbReference>
<dbReference type="Pfam" id="PF07971">
    <property type="entry name" value="Glyco_hydro_92"/>
    <property type="match status" value="1"/>
</dbReference>
<dbReference type="GO" id="GO:0030246">
    <property type="term" value="F:carbohydrate binding"/>
    <property type="evidence" value="ECO:0007669"/>
    <property type="project" value="InterPro"/>
</dbReference>
<feature type="domain" description="Glycosyl hydrolase family 92 N-terminal" evidence="6">
    <location>
        <begin position="31"/>
        <end position="289"/>
    </location>
</feature>
<evidence type="ECO:0000313" key="7">
    <source>
        <dbReference type="EMBL" id="SZD72905.1"/>
    </source>
</evidence>
<comment type="subunit">
    <text evidence="2">Monomer.</text>
</comment>
<gene>
    <name evidence="7" type="ORF">SAMEA104719789_01020</name>
</gene>
<dbReference type="PANTHER" id="PTHR12143:SF39">
    <property type="entry name" value="SECRETED PROTEIN"/>
    <property type="match status" value="1"/>
</dbReference>
<dbReference type="InterPro" id="IPR041371">
    <property type="entry name" value="GH92_N"/>
</dbReference>
<dbReference type="GO" id="GO:0005829">
    <property type="term" value="C:cytosol"/>
    <property type="evidence" value="ECO:0007669"/>
    <property type="project" value="TreeGrafter"/>
</dbReference>
<comment type="cofactor">
    <cofactor evidence="1">
        <name>Ca(2+)</name>
        <dbReference type="ChEBI" id="CHEBI:29108"/>
    </cofactor>
</comment>
<keyword evidence="8" id="KW-1185">Reference proteome</keyword>
<feature type="signal peptide" evidence="4">
    <location>
        <begin position="1"/>
        <end position="19"/>
    </location>
</feature>
<evidence type="ECO:0000256" key="3">
    <source>
        <dbReference type="ARBA" id="ARBA00022837"/>
    </source>
</evidence>
<dbReference type="GO" id="GO:0000224">
    <property type="term" value="F:peptide-N4-(N-acetyl-beta-glucosaminyl)asparagine amidase activity"/>
    <property type="evidence" value="ECO:0007669"/>
    <property type="project" value="TreeGrafter"/>
</dbReference>
<feature type="domain" description="Glycosyl hydrolase family 92" evidence="5">
    <location>
        <begin position="295"/>
        <end position="751"/>
    </location>
</feature>
<dbReference type="SUPFAM" id="SSF48208">
    <property type="entry name" value="Six-hairpin glycosidases"/>
    <property type="match status" value="1"/>
</dbReference>
<evidence type="ECO:0000259" key="5">
    <source>
        <dbReference type="Pfam" id="PF07971"/>
    </source>
</evidence>
<dbReference type="GO" id="GO:0006516">
    <property type="term" value="P:glycoprotein catabolic process"/>
    <property type="evidence" value="ECO:0007669"/>
    <property type="project" value="TreeGrafter"/>
</dbReference>
<accession>A0A383TZ78</accession>
<organism evidence="7 8">
    <name type="scientific">Candidatus Ornithobacterium hominis</name>
    <dbReference type="NCBI Taxonomy" id="2497989"/>
    <lineage>
        <taxon>Bacteria</taxon>
        <taxon>Pseudomonadati</taxon>
        <taxon>Bacteroidota</taxon>
        <taxon>Flavobacteriia</taxon>
        <taxon>Flavobacteriales</taxon>
        <taxon>Weeksellaceae</taxon>
        <taxon>Ornithobacterium</taxon>
    </lineage>
</organism>
<dbReference type="InterPro" id="IPR008928">
    <property type="entry name" value="6-hairpin_glycosidase_sf"/>
</dbReference>